<sequence>MIPYFSPSFLALFDEDSTPLSSVMNYPQLSAASRADAGLVNHYLSHHIQEILDIVLTDNTEPYVSTFINILSFSVSDIFRAVLRGSRFSDMAAEILSDQKSSEKVISRLATITLSLLINVPEEATKQCGFIYHLLKRININTVYDLFNTILADDERCLPARTWLHLFAFPEFILRELENIDYEGFESQEVVPYYDKTYSITSALYVLIAKTTKTDTLKDDFLSPKAAKILKKSFTHRPPNYVLNSRWKAIRCIVCEKNLEEFRPLFDEAITILSEETKKLAEYHVNAIYFIISMIKLDQSLAQKAVDSKLPNWILGLVLQFQNSSILHTAFRSFVTDLIDIKPLGQNIIDIYTPMLAESARVKSNKVLRPTIFALIETIRDAATRNPEYAESLRIIVEFGEICATEVPEYRTQSTMPYGGKMKSSLSDFFANFL</sequence>
<keyword evidence="2" id="KW-1185">Reference proteome</keyword>
<evidence type="ECO:0000313" key="2">
    <source>
        <dbReference type="Proteomes" id="UP000179807"/>
    </source>
</evidence>
<name>A0A1J4J2T8_9EUKA</name>
<dbReference type="VEuPathDB" id="TrichDB:TRFO_11564"/>
<reference evidence="1" key="1">
    <citation type="submission" date="2016-10" db="EMBL/GenBank/DDBJ databases">
        <authorList>
            <person name="Benchimol M."/>
            <person name="Almeida L.G."/>
            <person name="Vasconcelos A.T."/>
            <person name="Perreira-Neves A."/>
            <person name="Rosa I.A."/>
            <person name="Tasca T."/>
            <person name="Bogo M.R."/>
            <person name="de Souza W."/>
        </authorList>
    </citation>
    <scope>NUCLEOTIDE SEQUENCE [LARGE SCALE GENOMIC DNA]</scope>
    <source>
        <strain evidence="1">K</strain>
    </source>
</reference>
<dbReference type="AlphaFoldDB" id="A0A1J4J2T8"/>
<dbReference type="Proteomes" id="UP000179807">
    <property type="component" value="Unassembled WGS sequence"/>
</dbReference>
<organism evidence="1 2">
    <name type="scientific">Tritrichomonas foetus</name>
    <dbReference type="NCBI Taxonomy" id="1144522"/>
    <lineage>
        <taxon>Eukaryota</taxon>
        <taxon>Metamonada</taxon>
        <taxon>Parabasalia</taxon>
        <taxon>Tritrichomonadida</taxon>
        <taxon>Tritrichomonadidae</taxon>
        <taxon>Tritrichomonas</taxon>
    </lineage>
</organism>
<proteinExistence type="predicted"/>
<protein>
    <submittedName>
        <fullName evidence="1">Uncharacterized protein</fullName>
    </submittedName>
</protein>
<dbReference type="EMBL" id="MLAK01001371">
    <property type="protein sequence ID" value="OHS93768.1"/>
    <property type="molecule type" value="Genomic_DNA"/>
</dbReference>
<dbReference type="RefSeq" id="XP_068346905.1">
    <property type="nucleotide sequence ID" value="XM_068496105.1"/>
</dbReference>
<dbReference type="GeneID" id="94830809"/>
<gene>
    <name evidence="1" type="ORF">TRFO_11564</name>
</gene>
<evidence type="ECO:0000313" key="1">
    <source>
        <dbReference type="EMBL" id="OHS93768.1"/>
    </source>
</evidence>
<accession>A0A1J4J2T8</accession>
<comment type="caution">
    <text evidence="1">The sequence shown here is derived from an EMBL/GenBank/DDBJ whole genome shotgun (WGS) entry which is preliminary data.</text>
</comment>